<dbReference type="WBParaSite" id="Pan_g16656.t1">
    <property type="protein sequence ID" value="Pan_g16656.t1"/>
    <property type="gene ID" value="Pan_g16656"/>
</dbReference>
<proteinExistence type="predicted"/>
<evidence type="ECO:0000256" key="1">
    <source>
        <dbReference type="SAM" id="SignalP"/>
    </source>
</evidence>
<feature type="signal peptide" evidence="1">
    <location>
        <begin position="1"/>
        <end position="18"/>
    </location>
</feature>
<reference evidence="3" key="2">
    <citation type="submission" date="2020-10" db="UniProtKB">
        <authorList>
            <consortium name="WormBaseParasite"/>
        </authorList>
    </citation>
    <scope>IDENTIFICATION</scope>
</reference>
<accession>A0A7E4ZTK3</accession>
<sequence length="70" mass="7198">MKFFTCLLVVALAVACLAGNHSHPASSASPSDAVPLFDAAGQIEQADLQVPRAKRGANCNHSTPIPSISP</sequence>
<name>A0A7E4ZTK3_PANRE</name>
<keyword evidence="2" id="KW-1185">Reference proteome</keyword>
<keyword evidence="1" id="KW-0732">Signal</keyword>
<dbReference type="Proteomes" id="UP000492821">
    <property type="component" value="Unassembled WGS sequence"/>
</dbReference>
<evidence type="ECO:0000313" key="2">
    <source>
        <dbReference type="Proteomes" id="UP000492821"/>
    </source>
</evidence>
<organism evidence="2 3">
    <name type="scientific">Panagrellus redivivus</name>
    <name type="common">Microworm</name>
    <dbReference type="NCBI Taxonomy" id="6233"/>
    <lineage>
        <taxon>Eukaryota</taxon>
        <taxon>Metazoa</taxon>
        <taxon>Ecdysozoa</taxon>
        <taxon>Nematoda</taxon>
        <taxon>Chromadorea</taxon>
        <taxon>Rhabditida</taxon>
        <taxon>Tylenchina</taxon>
        <taxon>Panagrolaimomorpha</taxon>
        <taxon>Panagrolaimoidea</taxon>
        <taxon>Panagrolaimidae</taxon>
        <taxon>Panagrellus</taxon>
    </lineage>
</organism>
<reference evidence="2" key="1">
    <citation type="journal article" date="2013" name="Genetics">
        <title>The draft genome and transcriptome of Panagrellus redivivus are shaped by the harsh demands of a free-living lifestyle.</title>
        <authorList>
            <person name="Srinivasan J."/>
            <person name="Dillman A.R."/>
            <person name="Macchietto M.G."/>
            <person name="Heikkinen L."/>
            <person name="Lakso M."/>
            <person name="Fracchia K.M."/>
            <person name="Antoshechkin I."/>
            <person name="Mortazavi A."/>
            <person name="Wong G."/>
            <person name="Sternberg P.W."/>
        </authorList>
    </citation>
    <scope>NUCLEOTIDE SEQUENCE [LARGE SCALE GENOMIC DNA]</scope>
    <source>
        <strain evidence="2">MT8872</strain>
    </source>
</reference>
<evidence type="ECO:0000313" key="3">
    <source>
        <dbReference type="WBParaSite" id="Pan_g16656.t1"/>
    </source>
</evidence>
<protein>
    <submittedName>
        <fullName evidence="3">Secreted protein</fullName>
    </submittedName>
</protein>
<dbReference type="AlphaFoldDB" id="A0A7E4ZTK3"/>
<feature type="chain" id="PRO_5028847968" evidence="1">
    <location>
        <begin position="19"/>
        <end position="70"/>
    </location>
</feature>
<dbReference type="PROSITE" id="PS51257">
    <property type="entry name" value="PROKAR_LIPOPROTEIN"/>
    <property type="match status" value="1"/>
</dbReference>